<dbReference type="EMBL" id="GEBQ01030758">
    <property type="protein sequence ID" value="JAT09219.1"/>
    <property type="molecule type" value="Transcribed_RNA"/>
</dbReference>
<evidence type="ECO:0000259" key="2">
    <source>
        <dbReference type="PROSITE" id="PS50249"/>
    </source>
</evidence>
<proteinExistence type="inferred from homology"/>
<accession>A0A1B6KCN4</accession>
<feature type="domain" description="MPN" evidence="2">
    <location>
        <begin position="4"/>
        <end position="145"/>
    </location>
</feature>
<dbReference type="PROSITE" id="PS50249">
    <property type="entry name" value="MPN"/>
    <property type="match status" value="1"/>
</dbReference>
<protein>
    <recommendedName>
        <fullName evidence="2">MPN domain-containing protein</fullName>
    </recommendedName>
</protein>
<dbReference type="PANTHER" id="PTHR12941">
    <property type="entry name" value="ER MEMBRANE PROTEIN COMPLEX"/>
    <property type="match status" value="1"/>
</dbReference>
<dbReference type="AlphaFoldDB" id="A0A1B6KCN4"/>
<name>A0A1B6KCN4_9HEMI</name>
<gene>
    <name evidence="3" type="ORF">g.39840</name>
</gene>
<evidence type="ECO:0000313" key="3">
    <source>
        <dbReference type="EMBL" id="JAT09219.1"/>
    </source>
</evidence>
<dbReference type="Pfam" id="PF03665">
    <property type="entry name" value="UPF0172"/>
    <property type="match status" value="1"/>
</dbReference>
<reference evidence="3" key="1">
    <citation type="submission" date="2015-11" db="EMBL/GenBank/DDBJ databases">
        <title>De novo transcriptome assembly of four potential Pierce s Disease insect vectors from Arizona vineyards.</title>
        <authorList>
            <person name="Tassone E.E."/>
        </authorList>
    </citation>
    <scope>NUCLEOTIDE SEQUENCE</scope>
</reference>
<dbReference type="InterPro" id="IPR037518">
    <property type="entry name" value="MPN"/>
</dbReference>
<dbReference type="PANTHER" id="PTHR12941:SF10">
    <property type="entry name" value="ER MEMBRANE PROTEIN COMPLEX SUBUNIT 8_9 HOMOLOG"/>
    <property type="match status" value="1"/>
</dbReference>
<sequence>MADINFTSRAYCKMILHAAKYPHCSVNGILLSECSKSKDSKSQNNVYVDAVPLFHLCLHVSPMAEIALTQIDHWASTEGLVISGYYVANENIRDTSIDKPANRIADKIAENNSSACLVVIDNRQLSLTMEEPALIVSQFAEVKWKTLDKSSWSVPESCLDAAATLLERRWQENVIDFDNHLDDITLDWRNKPANAAIDTYSSQ</sequence>
<evidence type="ECO:0000256" key="1">
    <source>
        <dbReference type="ARBA" id="ARBA00007461"/>
    </source>
</evidence>
<organism evidence="3">
    <name type="scientific">Graphocephala atropunctata</name>
    <dbReference type="NCBI Taxonomy" id="36148"/>
    <lineage>
        <taxon>Eukaryota</taxon>
        <taxon>Metazoa</taxon>
        <taxon>Ecdysozoa</taxon>
        <taxon>Arthropoda</taxon>
        <taxon>Hexapoda</taxon>
        <taxon>Insecta</taxon>
        <taxon>Pterygota</taxon>
        <taxon>Neoptera</taxon>
        <taxon>Paraneoptera</taxon>
        <taxon>Hemiptera</taxon>
        <taxon>Auchenorrhyncha</taxon>
        <taxon>Membracoidea</taxon>
        <taxon>Cicadellidae</taxon>
        <taxon>Cicadellinae</taxon>
        <taxon>Cicadellini</taxon>
        <taxon>Graphocephala</taxon>
    </lineage>
</organism>
<dbReference type="CDD" id="cd08060">
    <property type="entry name" value="MPN_UPF0172"/>
    <property type="match status" value="1"/>
</dbReference>
<dbReference type="GO" id="GO:0072546">
    <property type="term" value="C:EMC complex"/>
    <property type="evidence" value="ECO:0007669"/>
    <property type="project" value="InterPro"/>
</dbReference>
<comment type="similarity">
    <text evidence="1">Belongs to the EMC8/EMC9 family.</text>
</comment>
<dbReference type="InterPro" id="IPR005366">
    <property type="entry name" value="EMC8/9"/>
</dbReference>